<dbReference type="STRING" id="354355.SAMN05660816_02261"/>
<dbReference type="Proteomes" id="UP000192610">
    <property type="component" value="Unassembled WGS sequence"/>
</dbReference>
<feature type="chain" id="PRO_5010690491" description="Carbohydrate-binding protein SusD" evidence="6">
    <location>
        <begin position="21"/>
        <end position="650"/>
    </location>
</feature>
<dbReference type="AlphaFoldDB" id="A0A1V9E1M1"/>
<dbReference type="SUPFAM" id="SSF48452">
    <property type="entry name" value="TPR-like"/>
    <property type="match status" value="1"/>
</dbReference>
<evidence type="ECO:0000259" key="8">
    <source>
        <dbReference type="Pfam" id="PF14322"/>
    </source>
</evidence>
<feature type="domain" description="SusD-like N-terminal" evidence="8">
    <location>
        <begin position="89"/>
        <end position="227"/>
    </location>
</feature>
<feature type="domain" description="RagB/SusD" evidence="7">
    <location>
        <begin position="368"/>
        <end position="600"/>
    </location>
</feature>
<dbReference type="InterPro" id="IPR033985">
    <property type="entry name" value="SusD-like_N"/>
</dbReference>
<evidence type="ECO:0000256" key="3">
    <source>
        <dbReference type="ARBA" id="ARBA00022729"/>
    </source>
</evidence>
<dbReference type="RefSeq" id="WP_081204531.1">
    <property type="nucleotide sequence ID" value="NZ_FOCZ01000003.1"/>
</dbReference>
<accession>A0A1V9E1M1</accession>
<keyword evidence="5" id="KW-0998">Cell outer membrane</keyword>
<dbReference type="InterPro" id="IPR012944">
    <property type="entry name" value="SusD_RagB_dom"/>
</dbReference>
<keyword evidence="10" id="KW-1185">Reference proteome</keyword>
<keyword evidence="3 6" id="KW-0732">Signal</keyword>
<evidence type="ECO:0000313" key="10">
    <source>
        <dbReference type="Proteomes" id="UP000192610"/>
    </source>
</evidence>
<gene>
    <name evidence="9" type="ORF">A4H97_17580</name>
</gene>
<reference evidence="10" key="1">
    <citation type="submission" date="2016-04" db="EMBL/GenBank/DDBJ databases">
        <authorList>
            <person name="Chen L."/>
            <person name="Zhuang W."/>
            <person name="Wang G."/>
        </authorList>
    </citation>
    <scope>NUCLEOTIDE SEQUENCE [LARGE SCALE GENOMIC DNA]</scope>
    <source>
        <strain evidence="10">17621</strain>
    </source>
</reference>
<evidence type="ECO:0008006" key="11">
    <source>
        <dbReference type="Google" id="ProtNLM"/>
    </source>
</evidence>
<evidence type="ECO:0000259" key="7">
    <source>
        <dbReference type="Pfam" id="PF07980"/>
    </source>
</evidence>
<evidence type="ECO:0000256" key="2">
    <source>
        <dbReference type="ARBA" id="ARBA00006275"/>
    </source>
</evidence>
<dbReference type="EMBL" id="LVXG01000078">
    <property type="protein sequence ID" value="OQP40028.1"/>
    <property type="molecule type" value="Genomic_DNA"/>
</dbReference>
<proteinExistence type="inferred from homology"/>
<evidence type="ECO:0000256" key="1">
    <source>
        <dbReference type="ARBA" id="ARBA00004442"/>
    </source>
</evidence>
<protein>
    <recommendedName>
        <fullName evidence="11">Carbohydrate-binding protein SusD</fullName>
    </recommendedName>
</protein>
<evidence type="ECO:0000256" key="5">
    <source>
        <dbReference type="ARBA" id="ARBA00023237"/>
    </source>
</evidence>
<evidence type="ECO:0000256" key="6">
    <source>
        <dbReference type="SAM" id="SignalP"/>
    </source>
</evidence>
<dbReference type="Gene3D" id="1.25.40.390">
    <property type="match status" value="1"/>
</dbReference>
<name>A0A1V9E1M1_9BACT</name>
<dbReference type="OrthoDB" id="5694214at2"/>
<comment type="similarity">
    <text evidence="2">Belongs to the SusD family.</text>
</comment>
<comment type="subcellular location">
    <subcellularLocation>
        <location evidence="1">Cell outer membrane</location>
    </subcellularLocation>
</comment>
<comment type="caution">
    <text evidence="9">The sequence shown here is derived from an EMBL/GenBank/DDBJ whole genome shotgun (WGS) entry which is preliminary data.</text>
</comment>
<dbReference type="InterPro" id="IPR011990">
    <property type="entry name" value="TPR-like_helical_dom_sf"/>
</dbReference>
<dbReference type="GO" id="GO:0009279">
    <property type="term" value="C:cell outer membrane"/>
    <property type="evidence" value="ECO:0007669"/>
    <property type="project" value="UniProtKB-SubCell"/>
</dbReference>
<dbReference type="PROSITE" id="PS51257">
    <property type="entry name" value="PROKAR_LIPOPROTEIN"/>
    <property type="match status" value="1"/>
</dbReference>
<evidence type="ECO:0000313" key="9">
    <source>
        <dbReference type="EMBL" id="OQP40028.1"/>
    </source>
</evidence>
<feature type="signal peptide" evidence="6">
    <location>
        <begin position="1"/>
        <end position="20"/>
    </location>
</feature>
<dbReference type="Pfam" id="PF07980">
    <property type="entry name" value="SusD_RagB"/>
    <property type="match status" value="1"/>
</dbReference>
<sequence length="650" mass="72141">MKTLKLIFNISLLTGLVVMASCKKDFLDETLTTDRNMEFFKTDAGIMSLATGTYYQVFALPFSSEWAYCTMNYGVDEFSVGGDPSNGSWNNYDAGYKSIVTLNNTNTATANVQWDTLYTGIGDANLLIQNANASTNTSDAIKKVALGEGYFFRAYNYLRLVAQYGAVPLKTEPSEKITFEYTRATPEEVCKLIISDFTQAYNLLPNTGAPAKVTKDAAAHYLAKAYLFRASEINDSWNSATKAADLAAIVPLCDEVISHHPLTTNFADLWRYTAPDAPNEKLPELILSAQFTADVSTNGTNTQHLYWGSRYDDISQMQRDVTGDRPFSRLRTNYYMFRIYDQENDSRFWKGFRTKWRLNKTANTYYVNGDLGIMYVINQPGDNRFSGSKINDSVVYSKTGKTIPNVYVAYPKGVTADGALLGDVRYPPLSKHMDGSRIALNETRGLRDMNLARSAETYLMAAEAKIRLAKMGMAAYTDALPYINKVRARAQFVAGEDRAAYFDGGAAQGTSGQSITINSFIAENSYYESNNIPPTTAASASLEIANINALPAGDEYVISRLGLSGDYDRMLALVLDERSRELAGEYKRWEDLSRTKTLVPRVKAFNAQAAGNIRDIHLLRPIPQTYLDGIQSNGKALSADEKQSQQNPGF</sequence>
<evidence type="ECO:0000256" key="4">
    <source>
        <dbReference type="ARBA" id="ARBA00023136"/>
    </source>
</evidence>
<dbReference type="Pfam" id="PF14322">
    <property type="entry name" value="SusD-like_3"/>
    <property type="match status" value="1"/>
</dbReference>
<organism evidence="9 10">
    <name type="scientific">Niastella yeongjuensis</name>
    <dbReference type="NCBI Taxonomy" id="354355"/>
    <lineage>
        <taxon>Bacteria</taxon>
        <taxon>Pseudomonadati</taxon>
        <taxon>Bacteroidota</taxon>
        <taxon>Chitinophagia</taxon>
        <taxon>Chitinophagales</taxon>
        <taxon>Chitinophagaceae</taxon>
        <taxon>Niastella</taxon>
    </lineage>
</organism>
<keyword evidence="4" id="KW-0472">Membrane</keyword>